<proteinExistence type="predicted"/>
<name>A0A915D486_9BILA</name>
<evidence type="ECO:0000313" key="3">
    <source>
        <dbReference type="WBParaSite" id="jg15746"/>
    </source>
</evidence>
<evidence type="ECO:0000256" key="1">
    <source>
        <dbReference type="SAM" id="SignalP"/>
    </source>
</evidence>
<dbReference type="AlphaFoldDB" id="A0A915D486"/>
<reference evidence="3" key="1">
    <citation type="submission" date="2022-11" db="UniProtKB">
        <authorList>
            <consortium name="WormBaseParasite"/>
        </authorList>
    </citation>
    <scope>IDENTIFICATION</scope>
</reference>
<protein>
    <submittedName>
        <fullName evidence="3">Uncharacterized protein</fullName>
    </submittedName>
</protein>
<sequence length="168" mass="19510">MRIKLIFLLSLIHYSTAKISQFLLTDEEEAFVNHAEEARANQRPECCPVDKFPVDLRPNDTDYKQYLEEKCKAFNQLQNCPCEEYKLACANIDDFLNVTECMENNEKEANNSCFKEDFKNINSADLCKIFYEYVKCHDYSNIQRCGNLSFEVAKALNNLLCAADVQLF</sequence>
<feature type="chain" id="PRO_5037656664" evidence="1">
    <location>
        <begin position="18"/>
        <end position="168"/>
    </location>
</feature>
<dbReference type="WBParaSite" id="jg15746">
    <property type="protein sequence ID" value="jg15746"/>
    <property type="gene ID" value="jg15746"/>
</dbReference>
<dbReference type="Proteomes" id="UP000887574">
    <property type="component" value="Unplaced"/>
</dbReference>
<organism evidence="2 3">
    <name type="scientific">Ditylenchus dipsaci</name>
    <dbReference type="NCBI Taxonomy" id="166011"/>
    <lineage>
        <taxon>Eukaryota</taxon>
        <taxon>Metazoa</taxon>
        <taxon>Ecdysozoa</taxon>
        <taxon>Nematoda</taxon>
        <taxon>Chromadorea</taxon>
        <taxon>Rhabditida</taxon>
        <taxon>Tylenchina</taxon>
        <taxon>Tylenchomorpha</taxon>
        <taxon>Sphaerularioidea</taxon>
        <taxon>Anguinidae</taxon>
        <taxon>Anguininae</taxon>
        <taxon>Ditylenchus</taxon>
    </lineage>
</organism>
<keyword evidence="2" id="KW-1185">Reference proteome</keyword>
<keyword evidence="1" id="KW-0732">Signal</keyword>
<accession>A0A915D486</accession>
<evidence type="ECO:0000313" key="2">
    <source>
        <dbReference type="Proteomes" id="UP000887574"/>
    </source>
</evidence>
<feature type="signal peptide" evidence="1">
    <location>
        <begin position="1"/>
        <end position="17"/>
    </location>
</feature>